<dbReference type="GO" id="GO:0046872">
    <property type="term" value="F:metal ion binding"/>
    <property type="evidence" value="ECO:0007669"/>
    <property type="project" value="UniProtKB-KW"/>
</dbReference>
<dbReference type="Pfam" id="PF01590">
    <property type="entry name" value="GAF"/>
    <property type="match status" value="1"/>
</dbReference>
<dbReference type="Proteomes" id="UP000719412">
    <property type="component" value="Unassembled WGS sequence"/>
</dbReference>
<dbReference type="GO" id="GO:0004114">
    <property type="term" value="F:3',5'-cyclic-nucleotide phosphodiesterase activity"/>
    <property type="evidence" value="ECO:0007669"/>
    <property type="project" value="InterPro"/>
</dbReference>
<reference evidence="11" key="2">
    <citation type="submission" date="2021-08" db="EMBL/GenBank/DDBJ databases">
        <authorList>
            <person name="Eriksson T."/>
        </authorList>
    </citation>
    <scope>NUCLEOTIDE SEQUENCE</scope>
    <source>
        <strain evidence="11">Stoneville</strain>
        <tissue evidence="11">Whole head</tissue>
    </source>
</reference>
<keyword evidence="4 8" id="KW-0378">Hydrolase</keyword>
<dbReference type="PANTHER" id="PTHR11347">
    <property type="entry name" value="CYCLIC NUCLEOTIDE PHOSPHODIESTERASE"/>
    <property type="match status" value="1"/>
</dbReference>
<evidence type="ECO:0000256" key="9">
    <source>
        <dbReference type="SAM" id="MobiDB-lite"/>
    </source>
</evidence>
<dbReference type="EMBL" id="JABDTM020027771">
    <property type="protein sequence ID" value="KAH0810015.1"/>
    <property type="molecule type" value="Genomic_DNA"/>
</dbReference>
<evidence type="ECO:0000313" key="11">
    <source>
        <dbReference type="EMBL" id="KAH0810015.1"/>
    </source>
</evidence>
<feature type="binding site" evidence="7">
    <location>
        <position position="1031"/>
    </location>
    <ligand>
        <name>Zn(2+)</name>
        <dbReference type="ChEBI" id="CHEBI:29105"/>
        <label>2</label>
    </ligand>
</feature>
<feature type="compositionally biased region" description="Acidic residues" evidence="9">
    <location>
        <begin position="229"/>
        <end position="243"/>
    </location>
</feature>
<evidence type="ECO:0000256" key="8">
    <source>
        <dbReference type="RuleBase" id="RU363067"/>
    </source>
</evidence>
<sequence length="1243" mass="143696">MHRGSEVDDFLPEVQFVARGRSLRILQSTEGDQISDYLISHPDFLERYIMEEVEVEQLERWIIRKSQRLKKKPETASRNGRKTSLSRWKFCVHADKRQMLQDLTHSLQLRPTKDHVLWELANCICSAVSADGFRLYMMDKEDPQNLALLLGMDCKNENGEPKLQKIKSGVSVPSYVAKTLEPIRLSRGDIDPRFPDGIPNEEEFTSEDIMKKEKEVEIYLNNYRKLENENESIENQPENEETEREASNNENQLEDQTEIDNLQENYNERREVETREKRKPGRPRFLYTGKKGRPKKLYVQACEEEITEKEGSRTNEITEEDPKTIKEAFLRQESEEWREAMKNEFNSLKKNKTWEIVDRPSDRKVIGCKWVLKTKFNSDGTIARRKARLVAKGYAQLPGIDFQETFAPVSRLCSVRLIMAIAAQYNLIVHQLDFVTAYLNGDIDEEIYMELPEGMNEIGEEVVFQNKVCLLKKALYGLKQSGRQWYKKLDENLQKLNLKPLSTDKCIYMRKTRRGNEENMVLIAVYVDDIIIASNSMEEINNLKENLAKIFQMKDMGQIKYCLGIEFNVKKNKVTMSQKKYVDDLLKRFGMENSKEVSTPMDPNVKLSKEMCPKTEKEKEEMTRCPYQNLIGSLMYLSVSTRPDISYAGDIAHVLCQALMQPDGQLAAVLELWRRECEGPFYEEDEEIASSYLVWGGIALHYAHLYLNMNKQKKLNDFLLAVVKSIFQDMVSMDMLVMKIMNFAQRLVDADRASLFLVDNKSKELYATIFDVGVEKNPDECSNGSGDNEEFVKVDTSKEIRFPLGTGIAGQVAMTGEVLNIKDAYSDSRFNRTVDQLTGYRTNTILCMPIFIRGFVIGVVQMVNKHSGLFTSEDEEAFEMFAVYCGLALHHAKLYDKIRKSEQKYRVALEVLSYHNSCTEEEYHVALDEGIPSNLIGVDDYYFNPFAIEDFHKSMYAMYMFIDLFGLGRFDKNCLMKFSLTIKKNYRRVPYHNWTHGFSVANSMYSLIKHSGNVFRPNECLALYIGALCHDLDHRGKNNKFMLDTESPLAAIYSTSTMEHHHFNQTVTILQQEGHNIFAKLSSAEYKQVLSLLKHCILATDLALFFPNRAKLSQLVQDKSFSWSNPEHRLLLQAISMTGSDLSASAKPWDIQVETVKVIFEEFYEQGDAERSSGRMPIPMMDRNQPDQQAASQVGFLTGICVPCYTLLYTLIPETKPLLDMCQKNLERWRKIDDEIKEKQKRN</sequence>
<dbReference type="InterPro" id="IPR023174">
    <property type="entry name" value="PDEase_CS"/>
</dbReference>
<evidence type="ECO:0000256" key="1">
    <source>
        <dbReference type="ARBA" id="ARBA00007648"/>
    </source>
</evidence>
<proteinExistence type="inferred from homology"/>
<feature type="binding site" evidence="7">
    <location>
        <position position="996"/>
    </location>
    <ligand>
        <name>Zn(2+)</name>
        <dbReference type="ChEBI" id="CHEBI:29105"/>
        <label>1</label>
    </ligand>
</feature>
<reference evidence="11" key="1">
    <citation type="journal article" date="2020" name="J Insects Food Feed">
        <title>The yellow mealworm (Tenebrio molitor) genome: a resource for the emerging insects as food and feed industry.</title>
        <authorList>
            <person name="Eriksson T."/>
            <person name="Andere A."/>
            <person name="Kelstrup H."/>
            <person name="Emery V."/>
            <person name="Picard C."/>
        </authorList>
    </citation>
    <scope>NUCLEOTIDE SEQUENCE</scope>
    <source>
        <strain evidence="11">Stoneville</strain>
        <tissue evidence="11">Whole head</tissue>
    </source>
</reference>
<dbReference type="InterPro" id="IPR002073">
    <property type="entry name" value="PDEase_catalytic_dom"/>
</dbReference>
<feature type="compositionally biased region" description="Basic and acidic residues" evidence="9">
    <location>
        <begin position="266"/>
        <end position="276"/>
    </location>
</feature>
<dbReference type="Gene3D" id="3.30.450.40">
    <property type="match status" value="3"/>
</dbReference>
<dbReference type="GO" id="GO:0007165">
    <property type="term" value="P:signal transduction"/>
    <property type="evidence" value="ECO:0007669"/>
    <property type="project" value="InterPro"/>
</dbReference>
<dbReference type="SUPFAM" id="SSF56672">
    <property type="entry name" value="DNA/RNA polymerases"/>
    <property type="match status" value="1"/>
</dbReference>
<dbReference type="InterPro" id="IPR029016">
    <property type="entry name" value="GAF-like_dom_sf"/>
</dbReference>
<dbReference type="SUPFAM" id="SSF109604">
    <property type="entry name" value="HD-domain/PDEase-like"/>
    <property type="match status" value="1"/>
</dbReference>
<dbReference type="InterPro" id="IPR023088">
    <property type="entry name" value="PDEase"/>
</dbReference>
<comment type="caution">
    <text evidence="11">The sequence shown here is derived from an EMBL/GenBank/DDBJ whole genome shotgun (WGS) entry which is preliminary data.</text>
</comment>
<dbReference type="PROSITE" id="PS00126">
    <property type="entry name" value="PDEASE_I_1"/>
    <property type="match status" value="1"/>
</dbReference>
<dbReference type="PRINTS" id="PR00387">
    <property type="entry name" value="PDIESTERASE1"/>
</dbReference>
<dbReference type="FunFam" id="3.30.450.40:FF:000005">
    <property type="entry name" value="Phosphodiesterase"/>
    <property type="match status" value="1"/>
</dbReference>
<feature type="binding site" evidence="6">
    <location>
        <position position="1031"/>
    </location>
    <ligand>
        <name>AMP</name>
        <dbReference type="ChEBI" id="CHEBI:456215"/>
    </ligand>
</feature>
<dbReference type="EC" id="3.1.4.-" evidence="8"/>
<protein>
    <recommendedName>
        <fullName evidence="8">Phosphodiesterase</fullName>
        <ecNumber evidence="8">3.1.4.-</ecNumber>
    </recommendedName>
</protein>
<dbReference type="SMART" id="SM00065">
    <property type="entry name" value="GAF"/>
    <property type="match status" value="1"/>
</dbReference>
<keyword evidence="2" id="KW-0140">cGMP</keyword>
<feature type="binding site" evidence="7">
    <location>
        <position position="1141"/>
    </location>
    <ligand>
        <name>Zn(2+)</name>
        <dbReference type="ChEBI" id="CHEBI:29105"/>
        <label>1</label>
    </ligand>
</feature>
<feature type="active site" description="Proton donor" evidence="5">
    <location>
        <position position="992"/>
    </location>
</feature>
<evidence type="ECO:0000256" key="5">
    <source>
        <dbReference type="PIRSR" id="PIRSR623088-1"/>
    </source>
</evidence>
<dbReference type="InterPro" id="IPR003607">
    <property type="entry name" value="HD/PDEase_dom"/>
</dbReference>
<evidence type="ECO:0000256" key="2">
    <source>
        <dbReference type="ARBA" id="ARBA00022535"/>
    </source>
</evidence>
<dbReference type="InterPro" id="IPR036971">
    <property type="entry name" value="PDEase_catalytic_dom_sf"/>
</dbReference>
<evidence type="ECO:0000313" key="12">
    <source>
        <dbReference type="Proteomes" id="UP000719412"/>
    </source>
</evidence>
<feature type="binding site" evidence="7">
    <location>
        <position position="1031"/>
    </location>
    <ligand>
        <name>Zn(2+)</name>
        <dbReference type="ChEBI" id="CHEBI:29105"/>
        <label>1</label>
    </ligand>
</feature>
<keyword evidence="3 7" id="KW-0479">Metal-binding</keyword>
<evidence type="ECO:0000256" key="3">
    <source>
        <dbReference type="ARBA" id="ARBA00022723"/>
    </source>
</evidence>
<dbReference type="InterPro" id="IPR003018">
    <property type="entry name" value="GAF"/>
</dbReference>
<dbReference type="InterPro" id="IPR043502">
    <property type="entry name" value="DNA/RNA_pol_sf"/>
</dbReference>
<dbReference type="Pfam" id="PF00233">
    <property type="entry name" value="PDEase_I"/>
    <property type="match status" value="1"/>
</dbReference>
<evidence type="ECO:0000256" key="7">
    <source>
        <dbReference type="PIRSR" id="PIRSR623088-3"/>
    </source>
</evidence>
<evidence type="ECO:0000256" key="4">
    <source>
        <dbReference type="ARBA" id="ARBA00022801"/>
    </source>
</evidence>
<name>A0A8J6H8I0_TENMO</name>
<dbReference type="Gene3D" id="1.10.1300.10">
    <property type="entry name" value="3'5'-cyclic nucleotide phosphodiesterase, catalytic domain"/>
    <property type="match status" value="1"/>
</dbReference>
<comment type="cofactor">
    <cofactor evidence="8">
        <name>a divalent metal cation</name>
        <dbReference type="ChEBI" id="CHEBI:60240"/>
    </cofactor>
    <text evidence="8">Binds 2 divalent metal cations per subunit. Site 1 may preferentially bind zinc ions, while site 2 has a preference for magnesium and/or manganese ions.</text>
</comment>
<evidence type="ECO:0000256" key="6">
    <source>
        <dbReference type="PIRSR" id="PIRSR623088-2"/>
    </source>
</evidence>
<dbReference type="GO" id="GO:0071897">
    <property type="term" value="P:DNA biosynthetic process"/>
    <property type="evidence" value="ECO:0007669"/>
    <property type="project" value="UniProtKB-ARBA"/>
</dbReference>
<dbReference type="SUPFAM" id="SSF55781">
    <property type="entry name" value="GAF domain-like"/>
    <property type="match status" value="2"/>
</dbReference>
<dbReference type="InterPro" id="IPR013103">
    <property type="entry name" value="RVT_2"/>
</dbReference>
<feature type="binding site" evidence="6">
    <location>
        <position position="1193"/>
    </location>
    <ligand>
        <name>AMP</name>
        <dbReference type="ChEBI" id="CHEBI:456215"/>
    </ligand>
</feature>
<keyword evidence="12" id="KW-1185">Reference proteome</keyword>
<dbReference type="CDD" id="cd00077">
    <property type="entry name" value="HDc"/>
    <property type="match status" value="1"/>
</dbReference>
<feature type="binding site" evidence="6">
    <location>
        <position position="1141"/>
    </location>
    <ligand>
        <name>AMP</name>
        <dbReference type="ChEBI" id="CHEBI:456215"/>
    </ligand>
</feature>
<feature type="domain" description="PDEase" evidence="10">
    <location>
        <begin position="919"/>
        <end position="1236"/>
    </location>
</feature>
<dbReference type="PROSITE" id="PS51845">
    <property type="entry name" value="PDEASE_I_2"/>
    <property type="match status" value="1"/>
</dbReference>
<gene>
    <name evidence="11" type="ORF">GEV33_012776</name>
</gene>
<dbReference type="Pfam" id="PF07727">
    <property type="entry name" value="RVT_2"/>
    <property type="match status" value="1"/>
</dbReference>
<accession>A0A8J6H8I0</accession>
<evidence type="ECO:0000259" key="10">
    <source>
        <dbReference type="PROSITE" id="PS51845"/>
    </source>
</evidence>
<dbReference type="SMART" id="SM00471">
    <property type="entry name" value="HDc"/>
    <property type="match status" value="1"/>
</dbReference>
<dbReference type="AlphaFoldDB" id="A0A8J6H8I0"/>
<feature type="binding site" evidence="6">
    <location>
        <begin position="992"/>
        <end position="996"/>
    </location>
    <ligand>
        <name>AMP</name>
        <dbReference type="ChEBI" id="CHEBI:456215"/>
    </ligand>
</feature>
<dbReference type="FunFam" id="1.10.1300.10:FF:000003">
    <property type="entry name" value="Phosphodiesterase"/>
    <property type="match status" value="1"/>
</dbReference>
<feature type="region of interest" description="Disordered" evidence="9">
    <location>
        <begin position="229"/>
        <end position="289"/>
    </location>
</feature>
<comment type="similarity">
    <text evidence="1 8">Belongs to the cyclic nucleotide phosphodiesterase family.</text>
</comment>
<organism evidence="11 12">
    <name type="scientific">Tenebrio molitor</name>
    <name type="common">Yellow mealworm beetle</name>
    <dbReference type="NCBI Taxonomy" id="7067"/>
    <lineage>
        <taxon>Eukaryota</taxon>
        <taxon>Metazoa</taxon>
        <taxon>Ecdysozoa</taxon>
        <taxon>Arthropoda</taxon>
        <taxon>Hexapoda</taxon>
        <taxon>Insecta</taxon>
        <taxon>Pterygota</taxon>
        <taxon>Neoptera</taxon>
        <taxon>Endopterygota</taxon>
        <taxon>Coleoptera</taxon>
        <taxon>Polyphaga</taxon>
        <taxon>Cucujiformia</taxon>
        <taxon>Tenebrionidae</taxon>
        <taxon>Tenebrio</taxon>
    </lineage>
</organism>
<feature type="binding site" evidence="7">
    <location>
        <position position="1030"/>
    </location>
    <ligand>
        <name>Zn(2+)</name>
        <dbReference type="ChEBI" id="CHEBI:29105"/>
        <label>1</label>
    </ligand>
</feature>